<name>A0A4V1G583_9FIRM</name>
<sequence>MRKFKIPQMPQTTTKSIRFPNDVIEEVEEALIGTDCTFSAFVVEAVKVALENLKEDDEENNQA</sequence>
<organism evidence="1 2">
    <name type="scientific">Ruminococcus bovis</name>
    <dbReference type="NCBI Taxonomy" id="2564099"/>
    <lineage>
        <taxon>Bacteria</taxon>
        <taxon>Bacillati</taxon>
        <taxon>Bacillota</taxon>
        <taxon>Clostridia</taxon>
        <taxon>Eubacteriales</taxon>
        <taxon>Oscillospiraceae</taxon>
        <taxon>Ruminococcus</taxon>
    </lineage>
</organism>
<dbReference type="RefSeq" id="WP_138157358.1">
    <property type="nucleotide sequence ID" value="NZ_CP039381.1"/>
</dbReference>
<gene>
    <name evidence="1" type="ORF">E5Z56_08110</name>
</gene>
<protein>
    <recommendedName>
        <fullName evidence="3">CopG family transcriptional regulator</fullName>
    </recommendedName>
</protein>
<evidence type="ECO:0000313" key="1">
    <source>
        <dbReference type="EMBL" id="QCT07323.1"/>
    </source>
</evidence>
<dbReference type="AlphaFoldDB" id="A0A4V1G583"/>
<reference evidence="1 2" key="1">
    <citation type="submission" date="2019-04" db="EMBL/GenBank/DDBJ databases">
        <authorList>
            <person name="Embree M."/>
            <person name="Gaffney J.R."/>
        </authorList>
    </citation>
    <scope>NUCLEOTIDE SEQUENCE [LARGE SCALE GENOMIC DNA]</scope>
    <source>
        <strain evidence="1 2">JE7A12</strain>
    </source>
</reference>
<dbReference type="EMBL" id="CP039381">
    <property type="protein sequence ID" value="QCT07323.1"/>
    <property type="molecule type" value="Genomic_DNA"/>
</dbReference>
<dbReference type="KEGG" id="ruj:E5Z56_08110"/>
<proteinExistence type="predicted"/>
<dbReference type="Proteomes" id="UP000301475">
    <property type="component" value="Chromosome"/>
</dbReference>
<keyword evidence="2" id="KW-1185">Reference proteome</keyword>
<evidence type="ECO:0008006" key="3">
    <source>
        <dbReference type="Google" id="ProtNLM"/>
    </source>
</evidence>
<accession>A0A4V1G583</accession>
<evidence type="ECO:0000313" key="2">
    <source>
        <dbReference type="Proteomes" id="UP000301475"/>
    </source>
</evidence>
<dbReference type="NCBIfam" id="NF041551">
    <property type="entry name" value="YlcI_YnfO_N"/>
    <property type="match status" value="1"/>
</dbReference>
<dbReference type="OrthoDB" id="1862440at2"/>